<feature type="compositionally biased region" description="Basic and acidic residues" evidence="1">
    <location>
        <begin position="38"/>
        <end position="51"/>
    </location>
</feature>
<feature type="compositionally biased region" description="Basic and acidic residues" evidence="1">
    <location>
        <begin position="405"/>
        <end position="414"/>
    </location>
</feature>
<dbReference type="SUPFAM" id="SSF56808">
    <property type="entry name" value="Ribosomal protein L1"/>
    <property type="match status" value="1"/>
</dbReference>
<reference evidence="2 3" key="1">
    <citation type="submission" date="2017-10" db="EMBL/GenBank/DDBJ databases">
        <title>Comparative genomics in systemic dimorphic fungi from Ajellomycetaceae.</title>
        <authorList>
            <person name="Munoz J.F."/>
            <person name="Mcewen J.G."/>
            <person name="Clay O.K."/>
            <person name="Cuomo C.A."/>
        </authorList>
    </citation>
    <scope>NUCLEOTIDE SEQUENCE [LARGE SCALE GENOMIC DNA]</scope>
    <source>
        <strain evidence="2 3">UAMH7299</strain>
    </source>
</reference>
<dbReference type="Pfam" id="PF00687">
    <property type="entry name" value="Ribosomal_L1"/>
    <property type="match status" value="1"/>
</dbReference>
<dbReference type="InterPro" id="IPR023674">
    <property type="entry name" value="Ribosomal_uL1-like"/>
</dbReference>
<dbReference type="InterPro" id="IPR016095">
    <property type="entry name" value="Ribosomal_uL1_3-a/b-sand"/>
</dbReference>
<feature type="compositionally biased region" description="Basic residues" evidence="1">
    <location>
        <begin position="415"/>
        <end position="426"/>
    </location>
</feature>
<dbReference type="Proteomes" id="UP000224634">
    <property type="component" value="Unassembled WGS sequence"/>
</dbReference>
<feature type="compositionally biased region" description="Basic and acidic residues" evidence="1">
    <location>
        <begin position="341"/>
        <end position="350"/>
    </location>
</feature>
<evidence type="ECO:0000256" key="1">
    <source>
        <dbReference type="SAM" id="MobiDB-lite"/>
    </source>
</evidence>
<comment type="caution">
    <text evidence="2">The sequence shown here is derived from an EMBL/GenBank/DDBJ whole genome shotgun (WGS) entry which is preliminary data.</text>
</comment>
<feature type="region of interest" description="Disordered" evidence="1">
    <location>
        <begin position="317"/>
        <end position="426"/>
    </location>
</feature>
<evidence type="ECO:0000313" key="3">
    <source>
        <dbReference type="Proteomes" id="UP000224634"/>
    </source>
</evidence>
<dbReference type="STRING" id="1447883.A0A2B7Y1R5"/>
<gene>
    <name evidence="2" type="ORF">AJ80_05580</name>
</gene>
<evidence type="ECO:0008006" key="4">
    <source>
        <dbReference type="Google" id="ProtNLM"/>
    </source>
</evidence>
<accession>A0A2B7Y1R5</accession>
<evidence type="ECO:0000313" key="2">
    <source>
        <dbReference type="EMBL" id="PGH15396.1"/>
    </source>
</evidence>
<dbReference type="AlphaFoldDB" id="A0A2B7Y1R5"/>
<sequence length="426" mass="46835">MATTSTTLTTKVASGSPYQLSNDQVLKASSALLRHIKAEEKQKAEQSDKKNLLAASDDDEGSDAEGASRGEDVPVWLILTTKKHIVDKNRLKPSKIQVPHSLNTSPALNICLITADPQRAVKDVVADPAFPKSLSSRITKVIGFSKLKAKYQSFESRRQLLGEHDIFLADDRIITRLVDALGKIFYKSTKRPIPIRIEEIQKVDGKRVKKEDKKRPATDERHSAVAGPEIVAKEIERTLHSVSVHLAPATTVAVRVANASFSPEQVVENLEAVVTGMIEKHVSKGWRNIKAIHIKGPNTMALPVWLASELWVEDTDVRENEEGEEKKKAIEAKKASKKRKSTGEERESTKSKKSKTSSKDGGNNVNDDDDDDAKLIVSRKAKLRAQKAQALSESANNDSVNKAAPESKPEEAPKAGKKKRKSVSKS</sequence>
<keyword evidence="3" id="KW-1185">Reference proteome</keyword>
<name>A0A2B7Y1R5_POLH7</name>
<dbReference type="OrthoDB" id="10251727at2759"/>
<proteinExistence type="predicted"/>
<dbReference type="CDD" id="cd00403">
    <property type="entry name" value="Ribosomal_L1"/>
    <property type="match status" value="1"/>
</dbReference>
<dbReference type="Gene3D" id="3.40.50.790">
    <property type="match status" value="1"/>
</dbReference>
<feature type="compositionally biased region" description="Basic and acidic residues" evidence="1">
    <location>
        <begin position="317"/>
        <end position="334"/>
    </location>
</feature>
<organism evidence="2 3">
    <name type="scientific">Polytolypa hystricis (strain UAMH7299)</name>
    <dbReference type="NCBI Taxonomy" id="1447883"/>
    <lineage>
        <taxon>Eukaryota</taxon>
        <taxon>Fungi</taxon>
        <taxon>Dikarya</taxon>
        <taxon>Ascomycota</taxon>
        <taxon>Pezizomycotina</taxon>
        <taxon>Eurotiomycetes</taxon>
        <taxon>Eurotiomycetidae</taxon>
        <taxon>Onygenales</taxon>
        <taxon>Onygenales incertae sedis</taxon>
        <taxon>Polytolypa</taxon>
    </lineage>
</organism>
<protein>
    <recommendedName>
        <fullName evidence="4">Ribosomal protein L1</fullName>
    </recommendedName>
</protein>
<dbReference type="InterPro" id="IPR028364">
    <property type="entry name" value="Ribosomal_uL1/biogenesis"/>
</dbReference>
<dbReference type="EMBL" id="PDNA01000083">
    <property type="protein sequence ID" value="PGH15396.1"/>
    <property type="molecule type" value="Genomic_DNA"/>
</dbReference>
<dbReference type="FunFam" id="3.40.50.790:FF:000006">
    <property type="entry name" value="Electron transfer flavoprotein alpha-subunit"/>
    <property type="match status" value="1"/>
</dbReference>
<feature type="region of interest" description="Disordered" evidence="1">
    <location>
        <begin position="38"/>
        <end position="68"/>
    </location>
</feature>